<name>A0A1F7I8R6_9BACT</name>
<accession>A0A1F7I8R6</accession>
<dbReference type="AlphaFoldDB" id="A0A1F7I8R6"/>
<dbReference type="EMBL" id="MGAG01000037">
    <property type="protein sequence ID" value="OGK39768.1"/>
    <property type="molecule type" value="Genomic_DNA"/>
</dbReference>
<reference evidence="1 2" key="1">
    <citation type="journal article" date="2016" name="Nat. Commun.">
        <title>Thousands of microbial genomes shed light on interconnected biogeochemical processes in an aquifer system.</title>
        <authorList>
            <person name="Anantharaman K."/>
            <person name="Brown C.T."/>
            <person name="Hug L.A."/>
            <person name="Sharon I."/>
            <person name="Castelle C.J."/>
            <person name="Probst A.J."/>
            <person name="Thomas B.C."/>
            <person name="Singh A."/>
            <person name="Wilkins M.J."/>
            <person name="Karaoz U."/>
            <person name="Brodie E.L."/>
            <person name="Williams K.H."/>
            <person name="Hubbard S.S."/>
            <person name="Banfield J.F."/>
        </authorList>
    </citation>
    <scope>NUCLEOTIDE SEQUENCE [LARGE SCALE GENOMIC DNA]</scope>
</reference>
<organism evidence="1 2">
    <name type="scientific">Candidatus Roizmanbacteria bacterium RIFCSPLOWO2_01_FULL_37_12</name>
    <dbReference type="NCBI Taxonomy" id="1802056"/>
    <lineage>
        <taxon>Bacteria</taxon>
        <taxon>Candidatus Roizmaniibacteriota</taxon>
    </lineage>
</organism>
<evidence type="ECO:0000313" key="1">
    <source>
        <dbReference type="EMBL" id="OGK39768.1"/>
    </source>
</evidence>
<protein>
    <submittedName>
        <fullName evidence="1">Uncharacterized protein</fullName>
    </submittedName>
</protein>
<comment type="caution">
    <text evidence="1">The sequence shown here is derived from an EMBL/GenBank/DDBJ whole genome shotgun (WGS) entry which is preliminary data.</text>
</comment>
<proteinExistence type="predicted"/>
<sequence>MTDTVNIYVTPRLKKRFCDIECFNKEDCHPTVLKEVSPIHPEQSLRIMGLIAQAECPIANRVLSEEGWSPGPWGCER</sequence>
<dbReference type="Proteomes" id="UP000177698">
    <property type="component" value="Unassembled WGS sequence"/>
</dbReference>
<gene>
    <name evidence="1" type="ORF">A2954_05080</name>
</gene>
<evidence type="ECO:0000313" key="2">
    <source>
        <dbReference type="Proteomes" id="UP000177698"/>
    </source>
</evidence>